<dbReference type="RefSeq" id="XP_067693730.1">
    <property type="nucleotide sequence ID" value="XM_067838135.1"/>
</dbReference>
<feature type="region of interest" description="Disordered" evidence="1">
    <location>
        <begin position="1"/>
        <end position="22"/>
    </location>
</feature>
<gene>
    <name evidence="2" type="ORF">CUR178_06466</name>
</gene>
<sequence>MTIPLFSSSSGDVHSDERKAKSAATFSPFEYSFLRPAVEEVGEQDSVKQPRGTPTGTAAR</sequence>
<protein>
    <submittedName>
        <fullName evidence="2">Uncharacterized protein</fullName>
    </submittedName>
</protein>
<dbReference type="EMBL" id="JAFHKP010000019">
    <property type="protein sequence ID" value="KAG5481233.1"/>
    <property type="molecule type" value="Genomic_DNA"/>
</dbReference>
<accession>A0A836HH87</accession>
<name>A0A836HH87_LEIEN</name>
<comment type="caution">
    <text evidence="2">The sequence shown here is derived from an EMBL/GenBank/DDBJ whole genome shotgun (WGS) entry which is preliminary data.</text>
</comment>
<dbReference type="Proteomes" id="UP000674179">
    <property type="component" value="Chromosome 19"/>
</dbReference>
<evidence type="ECO:0000256" key="1">
    <source>
        <dbReference type="SAM" id="MobiDB-lite"/>
    </source>
</evidence>
<evidence type="ECO:0000313" key="2">
    <source>
        <dbReference type="EMBL" id="KAG5481233.1"/>
    </source>
</evidence>
<keyword evidence="3" id="KW-1185">Reference proteome</keyword>
<proteinExistence type="predicted"/>
<dbReference type="KEGG" id="lenr:94173645"/>
<evidence type="ECO:0000313" key="3">
    <source>
        <dbReference type="Proteomes" id="UP000674179"/>
    </source>
</evidence>
<reference evidence="2 3" key="1">
    <citation type="submission" date="2021-02" db="EMBL/GenBank/DDBJ databases">
        <title>Leishmania (Mundinia) enrietti genome sequencing and assembly.</title>
        <authorList>
            <person name="Almutairi H."/>
            <person name="Gatherer D."/>
        </authorList>
    </citation>
    <scope>NUCLEOTIDE SEQUENCE [LARGE SCALE GENOMIC DNA]</scope>
    <source>
        <strain evidence="2">CUR178</strain>
    </source>
</reference>
<organism evidence="2 3">
    <name type="scientific">Leishmania enriettii</name>
    <dbReference type="NCBI Taxonomy" id="5663"/>
    <lineage>
        <taxon>Eukaryota</taxon>
        <taxon>Discoba</taxon>
        <taxon>Euglenozoa</taxon>
        <taxon>Kinetoplastea</taxon>
        <taxon>Metakinetoplastina</taxon>
        <taxon>Trypanosomatida</taxon>
        <taxon>Trypanosomatidae</taxon>
        <taxon>Leishmaniinae</taxon>
        <taxon>Leishmania</taxon>
    </lineage>
</organism>
<feature type="region of interest" description="Disordered" evidence="1">
    <location>
        <begin position="39"/>
        <end position="60"/>
    </location>
</feature>
<feature type="compositionally biased region" description="Polar residues" evidence="1">
    <location>
        <begin position="1"/>
        <end position="12"/>
    </location>
</feature>
<dbReference type="GeneID" id="94173645"/>
<dbReference type="AlphaFoldDB" id="A0A836HH87"/>